<protein>
    <recommendedName>
        <fullName evidence="8">Probable DNA 3'-5' helicase RecG</fullName>
    </recommendedName>
</protein>
<keyword evidence="7" id="KW-0234">DNA repair</keyword>
<keyword evidence="6" id="KW-0238">DNA-binding</keyword>
<dbReference type="AlphaFoldDB" id="A0A2L2BPH5"/>
<dbReference type="GO" id="GO:0003677">
    <property type="term" value="F:DNA binding"/>
    <property type="evidence" value="ECO:0007669"/>
    <property type="project" value="UniProtKB-KW"/>
</dbReference>
<dbReference type="InterPro" id="IPR012340">
    <property type="entry name" value="NA-bd_OB-fold"/>
</dbReference>
<dbReference type="Pfam" id="PF00270">
    <property type="entry name" value="DEAD"/>
    <property type="match status" value="1"/>
</dbReference>
<evidence type="ECO:0000313" key="11">
    <source>
        <dbReference type="EMBL" id="AVG23565.1"/>
    </source>
</evidence>
<evidence type="ECO:0000256" key="4">
    <source>
        <dbReference type="ARBA" id="ARBA00022806"/>
    </source>
</evidence>
<dbReference type="SMART" id="SM00490">
    <property type="entry name" value="HELICc"/>
    <property type="match status" value="1"/>
</dbReference>
<evidence type="ECO:0000256" key="6">
    <source>
        <dbReference type="ARBA" id="ARBA00023125"/>
    </source>
</evidence>
<dbReference type="GO" id="GO:0016787">
    <property type="term" value="F:hydrolase activity"/>
    <property type="evidence" value="ECO:0007669"/>
    <property type="project" value="UniProtKB-KW"/>
</dbReference>
<dbReference type="GO" id="GO:0003678">
    <property type="term" value="F:DNA helicase activity"/>
    <property type="evidence" value="ECO:0007669"/>
    <property type="project" value="TreeGrafter"/>
</dbReference>
<gene>
    <name evidence="11" type="ORF">C3B54_11579</name>
</gene>
<dbReference type="SUPFAM" id="SSF52540">
    <property type="entry name" value="P-loop containing nucleoside triphosphate hydrolases"/>
    <property type="match status" value="2"/>
</dbReference>
<dbReference type="Pfam" id="PF19833">
    <property type="entry name" value="RecG_dom3_C"/>
    <property type="match status" value="1"/>
</dbReference>
<dbReference type="PROSITE" id="PS51192">
    <property type="entry name" value="HELICASE_ATP_BIND_1"/>
    <property type="match status" value="1"/>
</dbReference>
<dbReference type="InterPro" id="IPR001650">
    <property type="entry name" value="Helicase_C-like"/>
</dbReference>
<dbReference type="GO" id="GO:0006281">
    <property type="term" value="P:DNA repair"/>
    <property type="evidence" value="ECO:0007669"/>
    <property type="project" value="UniProtKB-KW"/>
</dbReference>
<dbReference type="KEGG" id="psai:C3B54_11579"/>
<evidence type="ECO:0000256" key="3">
    <source>
        <dbReference type="ARBA" id="ARBA00022801"/>
    </source>
</evidence>
<dbReference type="InterPro" id="IPR011545">
    <property type="entry name" value="DEAD/DEAH_box_helicase_dom"/>
</dbReference>
<dbReference type="InterPro" id="IPR027417">
    <property type="entry name" value="P-loop_NTPase"/>
</dbReference>
<dbReference type="CDD" id="cd04488">
    <property type="entry name" value="RecG_wedge_OBF"/>
    <property type="match status" value="1"/>
</dbReference>
<dbReference type="Pfam" id="PF17191">
    <property type="entry name" value="RecG_wedge"/>
    <property type="match status" value="1"/>
</dbReference>
<evidence type="ECO:0000313" key="12">
    <source>
        <dbReference type="Proteomes" id="UP000243077"/>
    </source>
</evidence>
<dbReference type="Pfam" id="PF00271">
    <property type="entry name" value="Helicase_C"/>
    <property type="match status" value="1"/>
</dbReference>
<sequence>MAITRESALAQVLGDRTQRALKKAFGYTTVGQLLEHYPRRYATRGELTSLQGIALGEPVSLVAEVVSVTDRLMRNKKGSLLEVVITDGTGVVTLTFFNQAWRARDLRPGARGIFAGKVSSFRGGKQLAHPDYELFDDAPPTEESSKAWAQTPIPIYPATSTLASWQIQKAIATVLDQLEEVADPVPDELKSRHTLVDLSVALNHIHRPESESQWQKARDTLRFHEALVLQLALLQQRAVAEAKGTIVREPGGLGRRFREGLPFSLTEDQQAVATEIASDLASGVPMHRLIQGEVGSGKTVVALGAIVQVAEDGGQSALLAPTEVLASQHFRSIVNTLGPDLASELAPTLLTGGIGAKERKKAELMIASGQSRIVVGTHALLSDSTQFHDLGLVVVDEQHRFGVTQRDVLRHKGSNPHVLVLTATPIPRTVAMTVFGDVDISTIRGVPAGRQPVTTHVVALAENPAWFSRVWQRADEEIEAGHRVFVVAPAIDQTGVTEGVDDGVDGAGYPDQVAGVEDGQADGEPARPLTAVLELAATLKEHELLGNRHIGVVHGRLDSKEKEDVMSAFHSGDLDLLVATTVIEVGVDVPQATMMIVMDADRFGISQLHQLRGRIGRGGLPGVCLLVTHQPAESMARQRLDAVASTTDGFELARIDMELRREGDVLGANQSGGRSGLKLVRVSVDGELIESARADAKAILALSPDLADYPGLRGALSERLAEIDAEYLDRS</sequence>
<feature type="domain" description="Helicase C-terminal" evidence="10">
    <location>
        <begin position="499"/>
        <end position="663"/>
    </location>
</feature>
<dbReference type="Gene3D" id="3.40.50.300">
    <property type="entry name" value="P-loop containing nucleotide triphosphate hydrolases"/>
    <property type="match status" value="2"/>
</dbReference>
<dbReference type="InterPro" id="IPR047112">
    <property type="entry name" value="RecG/Mfd"/>
</dbReference>
<evidence type="ECO:0000256" key="8">
    <source>
        <dbReference type="ARBA" id="ARBA00049819"/>
    </source>
</evidence>
<evidence type="ECO:0000256" key="2">
    <source>
        <dbReference type="ARBA" id="ARBA00022763"/>
    </source>
</evidence>
<proteinExistence type="predicted"/>
<dbReference type="RefSeq" id="WP_104913159.1">
    <property type="nucleotide sequence ID" value="NZ_CP026923.1"/>
</dbReference>
<dbReference type="SMART" id="SM00487">
    <property type="entry name" value="DEXDc"/>
    <property type="match status" value="1"/>
</dbReference>
<organism evidence="11 12">
    <name type="scientific">Pontimonas salivibrio</name>
    <dbReference type="NCBI Taxonomy" id="1159327"/>
    <lineage>
        <taxon>Bacteria</taxon>
        <taxon>Bacillati</taxon>
        <taxon>Actinomycetota</taxon>
        <taxon>Actinomycetes</taxon>
        <taxon>Micrococcales</taxon>
        <taxon>Microbacteriaceae</taxon>
        <taxon>Pontimonas</taxon>
    </lineage>
</organism>
<keyword evidence="5" id="KW-0067">ATP-binding</keyword>
<dbReference type="PANTHER" id="PTHR47964:SF1">
    <property type="entry name" value="ATP-DEPENDENT DNA HELICASE HOMOLOG RECG, CHLOROPLASTIC"/>
    <property type="match status" value="1"/>
</dbReference>
<dbReference type="InterPro" id="IPR014001">
    <property type="entry name" value="Helicase_ATP-bd"/>
</dbReference>
<dbReference type="PROSITE" id="PS51194">
    <property type="entry name" value="HELICASE_CTER"/>
    <property type="match status" value="1"/>
</dbReference>
<keyword evidence="1" id="KW-0547">Nucleotide-binding</keyword>
<keyword evidence="4 11" id="KW-0347">Helicase</keyword>
<evidence type="ECO:0000256" key="1">
    <source>
        <dbReference type="ARBA" id="ARBA00022741"/>
    </source>
</evidence>
<evidence type="ECO:0000256" key="5">
    <source>
        <dbReference type="ARBA" id="ARBA00022840"/>
    </source>
</evidence>
<dbReference type="PANTHER" id="PTHR47964">
    <property type="entry name" value="ATP-DEPENDENT DNA HELICASE HOMOLOG RECG, CHLOROPLASTIC"/>
    <property type="match status" value="1"/>
</dbReference>
<keyword evidence="3 11" id="KW-0378">Hydrolase</keyword>
<keyword evidence="12" id="KW-1185">Reference proteome</keyword>
<evidence type="ECO:0000259" key="9">
    <source>
        <dbReference type="PROSITE" id="PS51192"/>
    </source>
</evidence>
<dbReference type="EMBL" id="CP026923">
    <property type="protein sequence ID" value="AVG23565.1"/>
    <property type="molecule type" value="Genomic_DNA"/>
</dbReference>
<dbReference type="InterPro" id="IPR033454">
    <property type="entry name" value="RecG_wedge"/>
</dbReference>
<feature type="domain" description="Helicase ATP-binding" evidence="9">
    <location>
        <begin position="279"/>
        <end position="443"/>
    </location>
</feature>
<dbReference type="SUPFAM" id="SSF50249">
    <property type="entry name" value="Nucleic acid-binding proteins"/>
    <property type="match status" value="1"/>
</dbReference>
<dbReference type="Proteomes" id="UP000243077">
    <property type="component" value="Chromosome"/>
</dbReference>
<dbReference type="Gene3D" id="2.40.50.140">
    <property type="entry name" value="Nucleic acid-binding proteins"/>
    <property type="match status" value="1"/>
</dbReference>
<reference evidence="11 12" key="1">
    <citation type="submission" date="2018-02" db="EMBL/GenBank/DDBJ databases">
        <title>Complete genome of the streamlined marine actinobacterium Pontimonas salivibrio CL-TW6 adapted to coastal planktonic lifestype.</title>
        <authorList>
            <person name="Cho B.C."/>
            <person name="Hardies S.C."/>
            <person name="Jang G.I."/>
            <person name="Hwang C.Y."/>
        </authorList>
    </citation>
    <scope>NUCLEOTIDE SEQUENCE [LARGE SCALE GENOMIC DNA]</scope>
    <source>
        <strain evidence="11 12">CL-TW6</strain>
    </source>
</reference>
<dbReference type="InterPro" id="IPR045562">
    <property type="entry name" value="RecG_dom3_C"/>
</dbReference>
<dbReference type="GO" id="GO:0005524">
    <property type="term" value="F:ATP binding"/>
    <property type="evidence" value="ECO:0007669"/>
    <property type="project" value="UniProtKB-KW"/>
</dbReference>
<dbReference type="OrthoDB" id="9804325at2"/>
<keyword evidence="2" id="KW-0227">DNA damage</keyword>
<accession>A0A2L2BPH5</accession>
<name>A0A2L2BPH5_9MICO</name>
<evidence type="ECO:0000259" key="10">
    <source>
        <dbReference type="PROSITE" id="PS51194"/>
    </source>
</evidence>
<evidence type="ECO:0000256" key="7">
    <source>
        <dbReference type="ARBA" id="ARBA00023204"/>
    </source>
</evidence>